<dbReference type="InterPro" id="IPR013087">
    <property type="entry name" value="Znf_C2H2_type"/>
</dbReference>
<feature type="domain" description="C2H2-type" evidence="3">
    <location>
        <begin position="42"/>
        <end position="65"/>
    </location>
</feature>
<feature type="non-terminal residue" evidence="4">
    <location>
        <position position="1"/>
    </location>
</feature>
<organism evidence="4 5">
    <name type="scientific">Halocaridina rubra</name>
    <name type="common">Hawaiian red shrimp</name>
    <dbReference type="NCBI Taxonomy" id="373956"/>
    <lineage>
        <taxon>Eukaryota</taxon>
        <taxon>Metazoa</taxon>
        <taxon>Ecdysozoa</taxon>
        <taxon>Arthropoda</taxon>
        <taxon>Crustacea</taxon>
        <taxon>Multicrustacea</taxon>
        <taxon>Malacostraca</taxon>
        <taxon>Eumalacostraca</taxon>
        <taxon>Eucarida</taxon>
        <taxon>Decapoda</taxon>
        <taxon>Pleocyemata</taxon>
        <taxon>Caridea</taxon>
        <taxon>Atyoidea</taxon>
        <taxon>Atyidae</taxon>
        <taxon>Halocaridina</taxon>
    </lineage>
</organism>
<evidence type="ECO:0000256" key="2">
    <source>
        <dbReference type="SAM" id="MobiDB-lite"/>
    </source>
</evidence>
<feature type="region of interest" description="Disordered" evidence="2">
    <location>
        <begin position="20"/>
        <end position="40"/>
    </location>
</feature>
<gene>
    <name evidence="4" type="ORF">SK128_022325</name>
</gene>
<keyword evidence="1" id="KW-0863">Zinc-finger</keyword>
<evidence type="ECO:0000313" key="4">
    <source>
        <dbReference type="EMBL" id="KAK7070937.1"/>
    </source>
</evidence>
<reference evidence="4 5" key="1">
    <citation type="submission" date="2023-11" db="EMBL/GenBank/DDBJ databases">
        <title>Halocaridina rubra genome assembly.</title>
        <authorList>
            <person name="Smith C."/>
        </authorList>
    </citation>
    <scope>NUCLEOTIDE SEQUENCE [LARGE SCALE GENOMIC DNA]</scope>
    <source>
        <strain evidence="4">EP-1</strain>
        <tissue evidence="4">Whole</tissue>
    </source>
</reference>
<proteinExistence type="predicted"/>
<dbReference type="GO" id="GO:0008270">
    <property type="term" value="F:zinc ion binding"/>
    <property type="evidence" value="ECO:0007669"/>
    <property type="project" value="UniProtKB-KW"/>
</dbReference>
<dbReference type="PROSITE" id="PS50157">
    <property type="entry name" value="ZINC_FINGER_C2H2_2"/>
    <property type="match status" value="1"/>
</dbReference>
<evidence type="ECO:0000259" key="3">
    <source>
        <dbReference type="PROSITE" id="PS50157"/>
    </source>
</evidence>
<dbReference type="Proteomes" id="UP001381693">
    <property type="component" value="Unassembled WGS sequence"/>
</dbReference>
<dbReference type="PROSITE" id="PS00028">
    <property type="entry name" value="ZINC_FINGER_C2H2_1"/>
    <property type="match status" value="1"/>
</dbReference>
<keyword evidence="1" id="KW-0479">Metal-binding</keyword>
<accession>A0AAN8WTV7</accession>
<comment type="caution">
    <text evidence="4">The sequence shown here is derived from an EMBL/GenBank/DDBJ whole genome shotgun (WGS) entry which is preliminary data.</text>
</comment>
<dbReference type="EMBL" id="JAXCGZ010015186">
    <property type="protein sequence ID" value="KAK7070937.1"/>
    <property type="molecule type" value="Genomic_DNA"/>
</dbReference>
<protein>
    <recommendedName>
        <fullName evidence="3">C2H2-type domain-containing protein</fullName>
    </recommendedName>
</protein>
<feature type="compositionally biased region" description="Pro residues" evidence="2">
    <location>
        <begin position="95"/>
        <end position="119"/>
    </location>
</feature>
<feature type="region of interest" description="Disordered" evidence="2">
    <location>
        <begin position="95"/>
        <end position="133"/>
    </location>
</feature>
<feature type="compositionally biased region" description="Low complexity" evidence="2">
    <location>
        <begin position="20"/>
        <end position="32"/>
    </location>
</feature>
<keyword evidence="1" id="KW-0862">Zinc</keyword>
<name>A0AAN8WTV7_HALRR</name>
<evidence type="ECO:0000256" key="1">
    <source>
        <dbReference type="PROSITE-ProRule" id="PRU00042"/>
    </source>
</evidence>
<dbReference type="AlphaFoldDB" id="A0AAN8WTV7"/>
<evidence type="ECO:0000313" key="5">
    <source>
        <dbReference type="Proteomes" id="UP001381693"/>
    </source>
</evidence>
<keyword evidence="5" id="KW-1185">Reference proteome</keyword>
<sequence>DYSHRLPFHLTDVQLTLTGGSTSSLSVSGGTSPYTQPSRQRCHCPNCGRVLSQRRNLKQHLVTTHKMTPDEATVIVKRYNFELLVEEPLIQPLPQAPFPSLPPIHSPPLPLLPNLPPSSPQQIFLPPRSPLSS</sequence>